<dbReference type="Gene3D" id="2.10.25.10">
    <property type="entry name" value="Laminin"/>
    <property type="match status" value="1"/>
</dbReference>
<evidence type="ECO:0000256" key="2">
    <source>
        <dbReference type="ARBA" id="ARBA00010241"/>
    </source>
</evidence>
<feature type="domain" description="Laminin G" evidence="16">
    <location>
        <begin position="367"/>
        <end position="537"/>
    </location>
</feature>
<dbReference type="Gene3D" id="2.60.120.1000">
    <property type="match status" value="1"/>
</dbReference>
<evidence type="ECO:0000256" key="14">
    <source>
        <dbReference type="SAM" id="SignalP"/>
    </source>
</evidence>
<dbReference type="CDD" id="cd00057">
    <property type="entry name" value="FA58C"/>
    <property type="match status" value="1"/>
</dbReference>
<feature type="domain" description="Laminin G" evidence="16">
    <location>
        <begin position="1032"/>
        <end position="1228"/>
    </location>
</feature>
<sequence length="1343" mass="145917">MARRTRPRLRLCLCVVATCAVVALPDQPCEDLLSGLLPDSAFSASSILSPGHAPQFAQLNQRDGAGGWSPSDGDSAPWLQLDLGERVRITAVSTQGRYGSPEWMQRYQLLCSDSGTNWRRYQRDDNLWEFIGNANSDGVVRHDLAQPLVTRFLRLAPSAAPHDRRIGLRIALHGCTYESDVIHFDGRSSLALRFPQKSVRSLKDVLRLRFKAMGADGTLLHGEGHQGDRLTLELRQGRLHLHVSLGSSQFLVGDGHTEVTVGNLLDDLHWHAISLHRHGRSLNLSLDRHAHHLRTNGDFEHLDLDYQLMFGGILSPGKTGSSKKSFHGCLESVHYNGINVLDLVQRGKPSIHVIGNMTFGCTEPRLSPVTFPASGAWLGLPASPGNDWFWVELQFRAWDSNGLLLLAPGHNFGTGMELRLVDGTVWANVTQHHKDGLLLNTGSGLGNGQWHTVEVLLRRNFASLMVDGDEPSSVHSMSSLEITTGDVVYLGGCPPAVGSCWALGPTFLGCLRSVQLNHQLAGLGLLGNGSGVQRDMCSIVDRCFPNYCEHGGQCSQTWNSFSCHCQGTGYSGQTCHDPVYERSCEAYKHAGRTSRPYLIDVDGSGPLAPVPVYCNMTEDGVWTELAHNGSHRDIEVHGSSREQPFTAYFSYGASAAQLAALLTAAQSCQQILIYRCRHSRLLNTPGGLPFAWWVGRGGERQLYWGGSPPGVQRCACGLRRNCTSPYHQCNCDSDSEDWQQDDGLLSYKEHLPVMQLVAMDTNRPSSMARISLGPLRCHGDRVFWNAALFTSRSAYLLYPSLRGETSFDVAFYFKTSAPGGIFLESLGLHSFLRLQLTSPWEVTFSFDLGNGPVEVRVRCPHPLTDNHWHSVRAERNLREAWLRVDTLPHRVVPAPPHGHTRLLLSSQLFVGASASGQDGFLGCLRSLTLNGAALDLEGRAKVTAGVHPGCTGHCSSYGSLCRNGGLCMERYDGYACDCKHTPYDGPFCTREVGAFFEAGTWVRFSLPALHSTTSPPQPRVLLEGQEELPAQPGQMAGLGDESWGLPDEDGSNIKVWRTGGSLEESISFSFSTKRAPSVLIYVTTRVGSNIAIVLQTNGSLQVRYQLGGPDEGLVVGSGGRSLADGQPHAVNITRSYSQLFLQLDHYPTTRHHFPAGSSLTLPPPTAIYLGQVEDSLAVDTAVRDLGRAGFSGCLSRVQFGHAAPLKAALRTPHAPGVTVHGRLLLSSCGAFPMTVPPLSTTRSPWTANPGADGSVGMPAGQPASSGGSADSAFVGGVIAAVVFIILALLVLIARYLLRHKGTYHTREVKPADTPEQSAGTANMAEAQPVFPDSLDDSKKEYFI</sequence>
<feature type="domain" description="Laminin G" evidence="16">
    <location>
        <begin position="181"/>
        <end position="361"/>
    </location>
</feature>
<dbReference type="Ensembl" id="ENSEBUT00000015480.1">
    <property type="protein sequence ID" value="ENSEBUP00000014904.1"/>
    <property type="gene ID" value="ENSEBUG00000009325.1"/>
</dbReference>
<feature type="disulfide bond" evidence="11">
    <location>
        <begin position="510"/>
        <end position="537"/>
    </location>
</feature>
<dbReference type="Pfam" id="PF02210">
    <property type="entry name" value="Laminin_G_2"/>
    <property type="match status" value="4"/>
</dbReference>
<feature type="region of interest" description="Disordered" evidence="12">
    <location>
        <begin position="1306"/>
        <end position="1343"/>
    </location>
</feature>
<dbReference type="InterPro" id="IPR036056">
    <property type="entry name" value="Fibrinogen-like_C"/>
</dbReference>
<dbReference type="GeneTree" id="ENSGT00940000154516"/>
<reference evidence="19" key="1">
    <citation type="submission" date="2025-08" db="UniProtKB">
        <authorList>
            <consortium name="Ensembl"/>
        </authorList>
    </citation>
    <scope>IDENTIFICATION</scope>
</reference>
<evidence type="ECO:0000259" key="15">
    <source>
        <dbReference type="PROSITE" id="PS50022"/>
    </source>
</evidence>
<dbReference type="InterPro" id="IPR000742">
    <property type="entry name" value="EGF"/>
</dbReference>
<evidence type="ECO:0000256" key="12">
    <source>
        <dbReference type="SAM" id="MobiDB-lite"/>
    </source>
</evidence>
<keyword evidence="8 13" id="KW-0472">Membrane</keyword>
<dbReference type="InterPro" id="IPR013320">
    <property type="entry name" value="ConA-like_dom_sf"/>
</dbReference>
<dbReference type="InterPro" id="IPR002181">
    <property type="entry name" value="Fibrinogen_a/b/g_C_dom"/>
</dbReference>
<dbReference type="InterPro" id="IPR000421">
    <property type="entry name" value="FA58C"/>
</dbReference>
<dbReference type="CDD" id="cd00054">
    <property type="entry name" value="EGF_CA"/>
    <property type="match status" value="2"/>
</dbReference>
<dbReference type="PROSITE" id="PS51406">
    <property type="entry name" value="FIBRINOGEN_C_2"/>
    <property type="match status" value="1"/>
</dbReference>
<evidence type="ECO:0000256" key="8">
    <source>
        <dbReference type="ARBA" id="ARBA00023136"/>
    </source>
</evidence>
<dbReference type="PANTHER" id="PTHR15036">
    <property type="entry name" value="PIKACHURIN-LIKE PROTEIN"/>
    <property type="match status" value="1"/>
</dbReference>
<keyword evidence="9 11" id="KW-1015">Disulfide bond</keyword>
<dbReference type="InterPro" id="IPR001791">
    <property type="entry name" value="Laminin_G"/>
</dbReference>
<dbReference type="CDD" id="cd00110">
    <property type="entry name" value="LamG"/>
    <property type="match status" value="4"/>
</dbReference>
<feature type="domain" description="Fibrinogen C-terminal" evidence="18">
    <location>
        <begin position="575"/>
        <end position="627"/>
    </location>
</feature>
<evidence type="ECO:0000313" key="20">
    <source>
        <dbReference type="Proteomes" id="UP000694388"/>
    </source>
</evidence>
<comment type="similarity">
    <text evidence="2">Belongs to the neurexin family.</text>
</comment>
<evidence type="ECO:0000256" key="1">
    <source>
        <dbReference type="ARBA" id="ARBA00004479"/>
    </source>
</evidence>
<evidence type="ECO:0000256" key="7">
    <source>
        <dbReference type="ARBA" id="ARBA00022989"/>
    </source>
</evidence>
<evidence type="ECO:0000256" key="3">
    <source>
        <dbReference type="ARBA" id="ARBA00022536"/>
    </source>
</evidence>
<evidence type="ECO:0000256" key="13">
    <source>
        <dbReference type="SAM" id="Phobius"/>
    </source>
</evidence>
<dbReference type="PROSITE" id="PS01285">
    <property type="entry name" value="FA58C_1"/>
    <property type="match status" value="1"/>
</dbReference>
<evidence type="ECO:0000259" key="18">
    <source>
        <dbReference type="PROSITE" id="PS51406"/>
    </source>
</evidence>
<feature type="signal peptide" evidence="14">
    <location>
        <begin position="1"/>
        <end position="23"/>
    </location>
</feature>
<evidence type="ECO:0000256" key="4">
    <source>
        <dbReference type="ARBA" id="ARBA00022692"/>
    </source>
</evidence>
<keyword evidence="4 13" id="KW-0812">Transmembrane</keyword>
<dbReference type="SUPFAM" id="SSF57196">
    <property type="entry name" value="EGF/Laminin"/>
    <property type="match status" value="1"/>
</dbReference>
<keyword evidence="3 10" id="KW-0245">EGF-like domain</keyword>
<dbReference type="PANTHER" id="PTHR15036:SF49">
    <property type="entry name" value="AXOTACTIN"/>
    <property type="match status" value="1"/>
</dbReference>
<dbReference type="PROSITE" id="PS50026">
    <property type="entry name" value="EGF_3"/>
    <property type="match status" value="2"/>
</dbReference>
<feature type="domain" description="EGF-like" evidence="17">
    <location>
        <begin position="539"/>
        <end position="576"/>
    </location>
</feature>
<dbReference type="GO" id="GO:0016020">
    <property type="term" value="C:membrane"/>
    <property type="evidence" value="ECO:0007669"/>
    <property type="project" value="UniProtKB-SubCell"/>
</dbReference>
<feature type="domain" description="F5/8 type C" evidence="15">
    <location>
        <begin position="25"/>
        <end position="175"/>
    </location>
</feature>
<comment type="subcellular location">
    <subcellularLocation>
        <location evidence="1">Membrane</location>
        <topology evidence="1">Single-pass type I membrane protein</topology>
    </subcellularLocation>
</comment>
<dbReference type="Pfam" id="PF00008">
    <property type="entry name" value="EGF"/>
    <property type="match status" value="1"/>
</dbReference>
<dbReference type="Pfam" id="PF00754">
    <property type="entry name" value="F5_F8_type_C"/>
    <property type="match status" value="1"/>
</dbReference>
<dbReference type="InterPro" id="IPR050372">
    <property type="entry name" value="Neurexin-related_CASP"/>
</dbReference>
<feature type="domain" description="EGF-like" evidence="17">
    <location>
        <begin position="951"/>
        <end position="989"/>
    </location>
</feature>
<organism evidence="19 20">
    <name type="scientific">Eptatretus burgeri</name>
    <name type="common">Inshore hagfish</name>
    <dbReference type="NCBI Taxonomy" id="7764"/>
    <lineage>
        <taxon>Eukaryota</taxon>
        <taxon>Metazoa</taxon>
        <taxon>Chordata</taxon>
        <taxon>Craniata</taxon>
        <taxon>Vertebrata</taxon>
        <taxon>Cyclostomata</taxon>
        <taxon>Myxini</taxon>
        <taxon>Myxiniformes</taxon>
        <taxon>Myxinidae</taxon>
        <taxon>Eptatretinae</taxon>
        <taxon>Eptatretus</taxon>
    </lineage>
</organism>
<proteinExistence type="inferred from homology"/>
<dbReference type="SMART" id="SM00181">
    <property type="entry name" value="EGF"/>
    <property type="match status" value="2"/>
</dbReference>
<dbReference type="SUPFAM" id="SSF56496">
    <property type="entry name" value="Fibrinogen C-terminal domain-like"/>
    <property type="match status" value="1"/>
</dbReference>
<evidence type="ECO:0000259" key="17">
    <source>
        <dbReference type="PROSITE" id="PS50026"/>
    </source>
</evidence>
<reference evidence="19" key="2">
    <citation type="submission" date="2025-09" db="UniProtKB">
        <authorList>
            <consortium name="Ensembl"/>
        </authorList>
    </citation>
    <scope>IDENTIFICATION</scope>
</reference>
<dbReference type="InterPro" id="IPR008979">
    <property type="entry name" value="Galactose-bd-like_sf"/>
</dbReference>
<evidence type="ECO:0000313" key="19">
    <source>
        <dbReference type="Ensembl" id="ENSEBUP00000014904.1"/>
    </source>
</evidence>
<keyword evidence="7 13" id="KW-1133">Transmembrane helix</keyword>
<feature type="transmembrane region" description="Helical" evidence="13">
    <location>
        <begin position="1272"/>
        <end position="1297"/>
    </location>
</feature>
<dbReference type="SUPFAM" id="SSF49785">
    <property type="entry name" value="Galactose-binding domain-like"/>
    <property type="match status" value="1"/>
</dbReference>
<feature type="region of interest" description="Disordered" evidence="12">
    <location>
        <begin position="1240"/>
        <end position="1263"/>
    </location>
</feature>
<evidence type="ECO:0000256" key="10">
    <source>
        <dbReference type="PROSITE-ProRule" id="PRU00076"/>
    </source>
</evidence>
<evidence type="ECO:0000256" key="5">
    <source>
        <dbReference type="ARBA" id="ARBA00022729"/>
    </source>
</evidence>
<dbReference type="PROSITE" id="PS50025">
    <property type="entry name" value="LAM_G_DOMAIN"/>
    <property type="match status" value="4"/>
</dbReference>
<evidence type="ECO:0000256" key="9">
    <source>
        <dbReference type="ARBA" id="ARBA00023157"/>
    </source>
</evidence>
<accession>A0A8C4QH51</accession>
<keyword evidence="20" id="KW-1185">Reference proteome</keyword>
<feature type="chain" id="PRO_5034007419" evidence="14">
    <location>
        <begin position="24"/>
        <end position="1343"/>
    </location>
</feature>
<evidence type="ECO:0000256" key="6">
    <source>
        <dbReference type="ARBA" id="ARBA00022737"/>
    </source>
</evidence>
<evidence type="ECO:0000256" key="11">
    <source>
        <dbReference type="PROSITE-ProRule" id="PRU00122"/>
    </source>
</evidence>
<dbReference type="Gene3D" id="2.60.120.260">
    <property type="entry name" value="Galactose-binding domain-like"/>
    <property type="match status" value="1"/>
</dbReference>
<dbReference type="Gene3D" id="2.60.120.200">
    <property type="match status" value="4"/>
</dbReference>
<feature type="domain" description="Laminin G" evidence="16">
    <location>
        <begin position="785"/>
        <end position="950"/>
    </location>
</feature>
<keyword evidence="5 14" id="KW-0732">Signal</keyword>
<dbReference type="PROSITE" id="PS50022">
    <property type="entry name" value="FA58C_3"/>
    <property type="match status" value="1"/>
</dbReference>
<dbReference type="Proteomes" id="UP000694388">
    <property type="component" value="Unplaced"/>
</dbReference>
<evidence type="ECO:0000259" key="16">
    <source>
        <dbReference type="PROSITE" id="PS50025"/>
    </source>
</evidence>
<protein>
    <submittedName>
        <fullName evidence="19">Contactin associated protein like 2b</fullName>
    </submittedName>
</protein>
<dbReference type="SMART" id="SM00231">
    <property type="entry name" value="FA58C"/>
    <property type="match status" value="1"/>
</dbReference>
<keyword evidence="6" id="KW-0677">Repeat</keyword>
<feature type="disulfide bond" evidence="11">
    <location>
        <begin position="923"/>
        <end position="950"/>
    </location>
</feature>
<dbReference type="SMART" id="SM00282">
    <property type="entry name" value="LamG"/>
    <property type="match status" value="4"/>
</dbReference>
<dbReference type="SUPFAM" id="SSF49899">
    <property type="entry name" value="Concanavalin A-like lectins/glucanases"/>
    <property type="match status" value="4"/>
</dbReference>
<comment type="caution">
    <text evidence="10">Lacks conserved residue(s) required for the propagation of feature annotation.</text>
</comment>
<dbReference type="FunFam" id="2.60.120.260:FF:000016">
    <property type="entry name" value="Contactin-associated protein-like 4 isoform 1"/>
    <property type="match status" value="1"/>
</dbReference>
<name>A0A8C4QH51_EPTBU</name>